<dbReference type="PROSITE" id="PS51352">
    <property type="entry name" value="THIOREDOXIN_2"/>
    <property type="match status" value="1"/>
</dbReference>
<dbReference type="OrthoDB" id="115386at2157"/>
<organism evidence="2 3">
    <name type="scientific">Methanocalculus chunghsingensis</name>
    <dbReference type="NCBI Taxonomy" id="156457"/>
    <lineage>
        <taxon>Archaea</taxon>
        <taxon>Methanobacteriati</taxon>
        <taxon>Methanobacteriota</taxon>
        <taxon>Stenosarchaea group</taxon>
        <taxon>Methanomicrobia</taxon>
        <taxon>Methanomicrobiales</taxon>
        <taxon>Methanocalculaceae</taxon>
        <taxon>Methanocalculus</taxon>
    </lineage>
</organism>
<name>A0A8J7W9B8_9EURY</name>
<accession>A0A8J7W9B8</accession>
<evidence type="ECO:0000259" key="1">
    <source>
        <dbReference type="PROSITE" id="PS51352"/>
    </source>
</evidence>
<gene>
    <name evidence="2" type="ORF">RJ53_04335</name>
</gene>
<comment type="caution">
    <text evidence="2">The sequence shown here is derived from an EMBL/GenBank/DDBJ whole genome shotgun (WGS) entry which is preliminary data.</text>
</comment>
<evidence type="ECO:0000313" key="2">
    <source>
        <dbReference type="EMBL" id="MBR1368777.1"/>
    </source>
</evidence>
<sequence>MVGNGHGKKVYVCLVVLTLLLASGCTGFQDERATEIVSETDSIPWLTIPLTDIPTEEEFTLGSLMASGKPVIIHTFTTSCPACGAQFRESTDLQREYPDFSIVVGLNIDPGEGSATVRRYVERNGYQGLFVTAPAQLSIGLIETFGIRFMQSTPQTILLYNDTIYFLGPGVFSSEGLAAIIGDLSS</sequence>
<dbReference type="SUPFAM" id="SSF52833">
    <property type="entry name" value="Thioredoxin-like"/>
    <property type="match status" value="1"/>
</dbReference>
<dbReference type="InterPro" id="IPR036249">
    <property type="entry name" value="Thioredoxin-like_sf"/>
</dbReference>
<dbReference type="EMBL" id="JWHL01000004">
    <property type="protein sequence ID" value="MBR1368777.1"/>
    <property type="molecule type" value="Genomic_DNA"/>
</dbReference>
<proteinExistence type="predicted"/>
<reference evidence="2" key="1">
    <citation type="submission" date="2014-12" db="EMBL/GenBank/DDBJ databases">
        <authorList>
            <person name="Huang H.-H."/>
            <person name="Chen S.-C."/>
            <person name="Lai M.-C."/>
        </authorList>
    </citation>
    <scope>NUCLEOTIDE SEQUENCE</scope>
    <source>
        <strain evidence="2">K1F9705b</strain>
    </source>
</reference>
<keyword evidence="3" id="KW-1185">Reference proteome</keyword>
<dbReference type="AlphaFoldDB" id="A0A8J7W9B8"/>
<feature type="domain" description="Thioredoxin" evidence="1">
    <location>
        <begin position="37"/>
        <end position="186"/>
    </location>
</feature>
<evidence type="ECO:0000313" key="3">
    <source>
        <dbReference type="Proteomes" id="UP000730161"/>
    </source>
</evidence>
<dbReference type="Gene3D" id="3.40.30.10">
    <property type="entry name" value="Glutaredoxin"/>
    <property type="match status" value="1"/>
</dbReference>
<dbReference type="RefSeq" id="WP_211530416.1">
    <property type="nucleotide sequence ID" value="NZ_JWHL01000004.1"/>
</dbReference>
<dbReference type="Proteomes" id="UP000730161">
    <property type="component" value="Unassembled WGS sequence"/>
</dbReference>
<dbReference type="InterPro" id="IPR013766">
    <property type="entry name" value="Thioredoxin_domain"/>
</dbReference>
<protein>
    <recommendedName>
        <fullName evidence="1">Thioredoxin domain-containing protein</fullName>
    </recommendedName>
</protein>